<dbReference type="GO" id="GO:0001671">
    <property type="term" value="F:ATPase activator activity"/>
    <property type="evidence" value="ECO:0007669"/>
    <property type="project" value="InterPro"/>
</dbReference>
<dbReference type="GO" id="GO:0005739">
    <property type="term" value="C:mitochondrion"/>
    <property type="evidence" value="ECO:0007669"/>
    <property type="project" value="TreeGrafter"/>
</dbReference>
<dbReference type="SUPFAM" id="SSF46565">
    <property type="entry name" value="Chaperone J-domain"/>
    <property type="match status" value="1"/>
</dbReference>
<proteinExistence type="predicted"/>
<evidence type="ECO:0000313" key="1">
    <source>
        <dbReference type="EMBL" id="KAK6589388.1"/>
    </source>
</evidence>
<dbReference type="GO" id="GO:0051087">
    <property type="term" value="F:protein-folding chaperone binding"/>
    <property type="evidence" value="ECO:0007669"/>
    <property type="project" value="InterPro"/>
</dbReference>
<sequence length="163" mass="19507">MFQTFGIEYSFEIDKKFLESKYKELIKLSHPDIDKNVNMEIPIHIIRNYKLLHDPFERALLVISKKTNTSREYLMDKIDSLTMDLKVMDDIFDTDMNIKEIEAGEMRKRDLTSIVERNDKKISEYIKLLETEFKRNDLEVTNILRILKNLKIYQKLNLKLSDV</sequence>
<dbReference type="AlphaFoldDB" id="A0AAV9XXE0"/>
<dbReference type="InterPro" id="IPR036869">
    <property type="entry name" value="J_dom_sf"/>
</dbReference>
<evidence type="ECO:0000313" key="2">
    <source>
        <dbReference type="Proteomes" id="UP001311799"/>
    </source>
</evidence>
<organism evidence="1 2">
    <name type="scientific">Cryptosporidium xiaoi</name>
    <dbReference type="NCBI Taxonomy" id="659607"/>
    <lineage>
        <taxon>Eukaryota</taxon>
        <taxon>Sar</taxon>
        <taxon>Alveolata</taxon>
        <taxon>Apicomplexa</taxon>
        <taxon>Conoidasida</taxon>
        <taxon>Coccidia</taxon>
        <taxon>Eucoccidiorida</taxon>
        <taxon>Eimeriorina</taxon>
        <taxon>Cryptosporidiidae</taxon>
        <taxon>Cryptosporidium</taxon>
    </lineage>
</organism>
<dbReference type="PANTHER" id="PTHR14021">
    <property type="entry name" value="IRON-SULFUR CLUSTER CO-CHAPERONE PROTEIN HSCB"/>
    <property type="match status" value="1"/>
</dbReference>
<dbReference type="EMBL" id="JAWDEY010000013">
    <property type="protein sequence ID" value="KAK6589388.1"/>
    <property type="molecule type" value="Genomic_DNA"/>
</dbReference>
<reference evidence="1 2" key="1">
    <citation type="submission" date="2023-10" db="EMBL/GenBank/DDBJ databases">
        <title>Comparative genomics analysis reveals potential genetic determinants of host preference in Cryptosporidium xiaoi.</title>
        <authorList>
            <person name="Xiao L."/>
            <person name="Li J."/>
        </authorList>
    </citation>
    <scope>NUCLEOTIDE SEQUENCE [LARGE SCALE GENOMIC DNA]</scope>
    <source>
        <strain evidence="1 2">52996</strain>
    </source>
</reference>
<dbReference type="GO" id="GO:0044571">
    <property type="term" value="P:[2Fe-2S] cluster assembly"/>
    <property type="evidence" value="ECO:0007669"/>
    <property type="project" value="InterPro"/>
</dbReference>
<keyword evidence="2" id="KW-1185">Reference proteome</keyword>
<dbReference type="Proteomes" id="UP001311799">
    <property type="component" value="Unassembled WGS sequence"/>
</dbReference>
<protein>
    <submittedName>
        <fullName evidence="1">Chaperone - related</fullName>
    </submittedName>
</protein>
<dbReference type="PANTHER" id="PTHR14021:SF15">
    <property type="entry name" value="IRON-SULFUR CLUSTER CO-CHAPERONE PROTEIN HSCB"/>
    <property type="match status" value="1"/>
</dbReference>
<gene>
    <name evidence="1" type="ORF">RS030_213397</name>
</gene>
<dbReference type="InterPro" id="IPR004640">
    <property type="entry name" value="HscB"/>
</dbReference>
<comment type="caution">
    <text evidence="1">The sequence shown here is derived from an EMBL/GenBank/DDBJ whole genome shotgun (WGS) entry which is preliminary data.</text>
</comment>
<name>A0AAV9XXE0_9CRYT</name>
<accession>A0AAV9XXE0</accession>
<dbReference type="Gene3D" id="1.10.287.110">
    <property type="entry name" value="DnaJ domain"/>
    <property type="match status" value="1"/>
</dbReference>